<feature type="region of interest" description="Disordered" evidence="1">
    <location>
        <begin position="279"/>
        <end position="335"/>
    </location>
</feature>
<organism evidence="3 4">
    <name type="scientific">Aspergillus turcosus</name>
    <dbReference type="NCBI Taxonomy" id="1245748"/>
    <lineage>
        <taxon>Eukaryota</taxon>
        <taxon>Fungi</taxon>
        <taxon>Dikarya</taxon>
        <taxon>Ascomycota</taxon>
        <taxon>Pezizomycotina</taxon>
        <taxon>Eurotiomycetes</taxon>
        <taxon>Eurotiomycetidae</taxon>
        <taxon>Eurotiales</taxon>
        <taxon>Aspergillaceae</taxon>
        <taxon>Aspergillus</taxon>
        <taxon>Aspergillus subgen. Fumigati</taxon>
    </lineage>
</organism>
<dbReference type="InterPro" id="IPR000210">
    <property type="entry name" value="BTB/POZ_dom"/>
</dbReference>
<sequence>MTNSKTEPDPNGDVTLVVSPPKQPRAYAPSRAYPDGKAGDARYRASSKHLSLASRYFEKRLNKEWSEGKELQKKGCVEMVVPDTDPKAFLILLNLMHCRTQKVPTSVTFDELVELAVQVDYFKCHGVLGLYPARWIELLEAERPNTYCDEIVKWIFISGVFNDGALFASVTLLATRQTKDLINTLDLPIPLSITSEINMNRRGLLRRFFMFLEARQHELETGECSFTCDSLRLGVLIKQMKVHGLPWHRENENLEYVGLAPESVAKKILEFQNSTSKRRASVKTSLAVPPTQAAKPVPSTSPASAEAGHNTAIKKDAAEKPPSSQNETVSAAVETPQTRFKVSSKHLTLASKYFKDHLKKRIAPTSTANEPGYGEVTMLDCDPQAFLIVMNIIHGKCQQVPKEADAAMLVKVADVVRYLDCGEACMFVVQLWTNRYDKKIVYNTWDNCLKWAYIGWAFRFPNMFTRATSAAMSWRCSSSNYPANLKLPERIKDDITKGWRSATEKAKSVLSAETTRLKGDTVYCHFACDSLHLGAIIKATSHMDCSSLWAVCDSLQSKTTHCTAGKPRCGNVTIFATLKSAFAEACKAEGLILNNYPPNE</sequence>
<protein>
    <recommendedName>
        <fullName evidence="2">BTB domain-containing protein</fullName>
    </recommendedName>
</protein>
<dbReference type="AlphaFoldDB" id="A0A3R7M2W5"/>
<evidence type="ECO:0000313" key="4">
    <source>
        <dbReference type="Proteomes" id="UP000215289"/>
    </source>
</evidence>
<dbReference type="OrthoDB" id="5275938at2759"/>
<keyword evidence="4" id="KW-1185">Reference proteome</keyword>
<accession>A0A3R7M2W5</accession>
<comment type="caution">
    <text evidence="3">The sequence shown here is derived from an EMBL/GenBank/DDBJ whole genome shotgun (WGS) entry which is preliminary data.</text>
</comment>
<dbReference type="SUPFAM" id="SSF54695">
    <property type="entry name" value="POZ domain"/>
    <property type="match status" value="1"/>
</dbReference>
<dbReference type="PROSITE" id="PS50097">
    <property type="entry name" value="BTB"/>
    <property type="match status" value="1"/>
</dbReference>
<dbReference type="EMBL" id="NIDN02000012">
    <property type="protein sequence ID" value="RLM00762.1"/>
    <property type="molecule type" value="Genomic_DNA"/>
</dbReference>
<proteinExistence type="predicted"/>
<evidence type="ECO:0000313" key="3">
    <source>
        <dbReference type="EMBL" id="RLM00762.1"/>
    </source>
</evidence>
<dbReference type="Gene3D" id="3.30.710.10">
    <property type="entry name" value="Potassium Channel Kv1.1, Chain A"/>
    <property type="match status" value="1"/>
</dbReference>
<dbReference type="SMART" id="SM00225">
    <property type="entry name" value="BTB"/>
    <property type="match status" value="2"/>
</dbReference>
<dbReference type="CDD" id="cd18186">
    <property type="entry name" value="BTB_POZ_ZBTB_KLHL-like"/>
    <property type="match status" value="1"/>
</dbReference>
<feature type="domain" description="BTB" evidence="2">
    <location>
        <begin position="12"/>
        <end position="105"/>
    </location>
</feature>
<feature type="region of interest" description="Disordered" evidence="1">
    <location>
        <begin position="1"/>
        <end position="39"/>
    </location>
</feature>
<name>A0A3R7M2W5_9EURO</name>
<evidence type="ECO:0000259" key="2">
    <source>
        <dbReference type="PROSITE" id="PS50097"/>
    </source>
</evidence>
<gene>
    <name evidence="3" type="ORF">CFD26_108816</name>
</gene>
<dbReference type="InterPro" id="IPR011333">
    <property type="entry name" value="SKP1/BTB/POZ_sf"/>
</dbReference>
<dbReference type="STRING" id="1245748.A0A3R7M2W5"/>
<reference evidence="3 4" key="1">
    <citation type="submission" date="2018-08" db="EMBL/GenBank/DDBJ databases">
        <title>Draft genome sequences of two Aspergillus turcosus clinical strains isolated from bronchoalveolar lavage fluid: one azole-susceptible and the other azole-resistant.</title>
        <authorList>
            <person name="Parent-Michaud M."/>
            <person name="Dufresne P.J."/>
            <person name="Fournier E."/>
            <person name="Martineau C."/>
            <person name="Moreira S."/>
            <person name="Perkins V."/>
            <person name="De Repentigny L."/>
            <person name="Dufresne S.F."/>
        </authorList>
    </citation>
    <scope>NUCLEOTIDE SEQUENCE [LARGE SCALE GENOMIC DNA]</scope>
    <source>
        <strain evidence="3">HMR AF 1038</strain>
    </source>
</reference>
<evidence type="ECO:0000256" key="1">
    <source>
        <dbReference type="SAM" id="MobiDB-lite"/>
    </source>
</evidence>
<feature type="compositionally biased region" description="Polar residues" evidence="1">
    <location>
        <begin position="322"/>
        <end position="335"/>
    </location>
</feature>
<dbReference type="Proteomes" id="UP000215289">
    <property type="component" value="Unassembled WGS sequence"/>
</dbReference>